<sequence>MYILLNVIPYRIYVLVYDCTPNLKVFLLTLLRSVASVCGWCS</sequence>
<dbReference type="EMBL" id="HACA01027286">
    <property type="protein sequence ID" value="CDW44647.1"/>
    <property type="molecule type" value="Transcribed_RNA"/>
</dbReference>
<accession>A0A0K2V3D8</accession>
<evidence type="ECO:0000313" key="1">
    <source>
        <dbReference type="EMBL" id="CDW44647.1"/>
    </source>
</evidence>
<name>A0A0K2V3D8_LEPSM</name>
<organism evidence="1">
    <name type="scientific">Lepeophtheirus salmonis</name>
    <name type="common">Salmon louse</name>
    <name type="synonym">Caligus salmonis</name>
    <dbReference type="NCBI Taxonomy" id="72036"/>
    <lineage>
        <taxon>Eukaryota</taxon>
        <taxon>Metazoa</taxon>
        <taxon>Ecdysozoa</taxon>
        <taxon>Arthropoda</taxon>
        <taxon>Crustacea</taxon>
        <taxon>Multicrustacea</taxon>
        <taxon>Hexanauplia</taxon>
        <taxon>Copepoda</taxon>
        <taxon>Siphonostomatoida</taxon>
        <taxon>Caligidae</taxon>
        <taxon>Lepeophtheirus</taxon>
    </lineage>
</organism>
<dbReference type="AlphaFoldDB" id="A0A0K2V3D8"/>
<protein>
    <submittedName>
        <fullName evidence="1">Uncharacterized protein</fullName>
    </submittedName>
</protein>
<proteinExistence type="predicted"/>
<reference evidence="1" key="1">
    <citation type="submission" date="2014-05" db="EMBL/GenBank/DDBJ databases">
        <authorList>
            <person name="Chronopoulou M."/>
        </authorList>
    </citation>
    <scope>NUCLEOTIDE SEQUENCE</scope>
    <source>
        <tissue evidence="1">Whole organism</tissue>
    </source>
</reference>